<proteinExistence type="predicted"/>
<name>A0AA39XSC9_9PEZI</name>
<accession>A0AA39XSC9</accession>
<evidence type="ECO:0000256" key="1">
    <source>
        <dbReference type="SAM" id="MobiDB-lite"/>
    </source>
</evidence>
<keyword evidence="3" id="KW-1185">Reference proteome</keyword>
<dbReference type="Proteomes" id="UP001174936">
    <property type="component" value="Unassembled WGS sequence"/>
</dbReference>
<dbReference type="EMBL" id="JAULSV010000007">
    <property type="protein sequence ID" value="KAK0639343.1"/>
    <property type="molecule type" value="Genomic_DNA"/>
</dbReference>
<reference evidence="2" key="1">
    <citation type="submission" date="2023-06" db="EMBL/GenBank/DDBJ databases">
        <title>Genome-scale phylogeny and comparative genomics of the fungal order Sordariales.</title>
        <authorList>
            <consortium name="Lawrence Berkeley National Laboratory"/>
            <person name="Hensen N."/>
            <person name="Bonometti L."/>
            <person name="Westerberg I."/>
            <person name="Brannstrom I.O."/>
            <person name="Guillou S."/>
            <person name="Cros-Aarteil S."/>
            <person name="Calhoun S."/>
            <person name="Haridas S."/>
            <person name="Kuo A."/>
            <person name="Mondo S."/>
            <person name="Pangilinan J."/>
            <person name="Riley R."/>
            <person name="Labutti K."/>
            <person name="Andreopoulos B."/>
            <person name="Lipzen A."/>
            <person name="Chen C."/>
            <person name="Yanf M."/>
            <person name="Daum C."/>
            <person name="Ng V."/>
            <person name="Clum A."/>
            <person name="Steindorff A."/>
            <person name="Ohm R."/>
            <person name="Martin F."/>
            <person name="Silar P."/>
            <person name="Natvig D."/>
            <person name="Lalanne C."/>
            <person name="Gautier V."/>
            <person name="Ament-Velasquez S.L."/>
            <person name="Kruys A."/>
            <person name="Hutchinson M.I."/>
            <person name="Powell A.J."/>
            <person name="Barry K."/>
            <person name="Miller A.N."/>
            <person name="Grigoriev I.V."/>
            <person name="Debuchy R."/>
            <person name="Gladieux P."/>
            <person name="Thoren M.H."/>
            <person name="Johannesson H."/>
        </authorList>
    </citation>
    <scope>NUCLEOTIDE SEQUENCE</scope>
    <source>
        <strain evidence="2">SMH2532-1</strain>
    </source>
</reference>
<protein>
    <submittedName>
        <fullName evidence="2">Uncharacterized protein</fullName>
    </submittedName>
</protein>
<comment type="caution">
    <text evidence="2">The sequence shown here is derived from an EMBL/GenBank/DDBJ whole genome shotgun (WGS) entry which is preliminary data.</text>
</comment>
<gene>
    <name evidence="2" type="ORF">B0T16DRAFT_242550</name>
</gene>
<evidence type="ECO:0000313" key="3">
    <source>
        <dbReference type="Proteomes" id="UP001174936"/>
    </source>
</evidence>
<dbReference type="AlphaFoldDB" id="A0AA39XSC9"/>
<organism evidence="2 3">
    <name type="scientific">Cercophora newfieldiana</name>
    <dbReference type="NCBI Taxonomy" id="92897"/>
    <lineage>
        <taxon>Eukaryota</taxon>
        <taxon>Fungi</taxon>
        <taxon>Dikarya</taxon>
        <taxon>Ascomycota</taxon>
        <taxon>Pezizomycotina</taxon>
        <taxon>Sordariomycetes</taxon>
        <taxon>Sordariomycetidae</taxon>
        <taxon>Sordariales</taxon>
        <taxon>Lasiosphaeriaceae</taxon>
        <taxon>Cercophora</taxon>
    </lineage>
</organism>
<sequence>MSNHVTTDEQWLRGNSTLSSAGYLIENDERQRRRPRDTVLACDSSECYEADWWGRSARPQCGRAPRAPPQPHAKPDVGRPGSSNRARDPRLALEGSQKDVVCHWRVFALSLPRAVSEFISVRTVGKLGALVFFFLFLLVCKDAGYLAHAVLPLSHPAYPPSPSSWPAPLRLIRRKDATAANGASSFPLSRVVGVCKAERRALGTNSSPIMAAGCAT</sequence>
<evidence type="ECO:0000313" key="2">
    <source>
        <dbReference type="EMBL" id="KAK0639343.1"/>
    </source>
</evidence>
<feature type="region of interest" description="Disordered" evidence="1">
    <location>
        <begin position="60"/>
        <end position="88"/>
    </location>
</feature>